<keyword evidence="2" id="KW-1185">Reference proteome</keyword>
<evidence type="ECO:0000313" key="2">
    <source>
        <dbReference type="Proteomes" id="UP001174839"/>
    </source>
</evidence>
<reference evidence="1" key="1">
    <citation type="submission" date="2023-06" db="EMBL/GenBank/DDBJ databases">
        <title>Robiginitalea aurantiacus sp. nov. and Algoriphagus sediminis sp. nov., isolated from coastal sediment.</title>
        <authorList>
            <person name="Zhou Z.Y."/>
            <person name="An J."/>
            <person name="Jia Y.W."/>
            <person name="Du Z.J."/>
        </authorList>
    </citation>
    <scope>NUCLEOTIDE SEQUENCE</scope>
    <source>
        <strain evidence="1">M39</strain>
    </source>
</reference>
<evidence type="ECO:0008006" key="3">
    <source>
        <dbReference type="Google" id="ProtNLM"/>
    </source>
</evidence>
<comment type="caution">
    <text evidence="1">The sequence shown here is derived from an EMBL/GenBank/DDBJ whole genome shotgun (WGS) entry which is preliminary data.</text>
</comment>
<dbReference type="Proteomes" id="UP001174839">
    <property type="component" value="Unassembled WGS sequence"/>
</dbReference>
<proteinExistence type="predicted"/>
<name>A0ABT7WFN7_9FLAO</name>
<evidence type="ECO:0000313" key="1">
    <source>
        <dbReference type="EMBL" id="MDM9631731.1"/>
    </source>
</evidence>
<dbReference type="RefSeq" id="WP_289725095.1">
    <property type="nucleotide sequence ID" value="NZ_JAUDUY010000004.1"/>
</dbReference>
<gene>
    <name evidence="1" type="ORF">QU605_09630</name>
</gene>
<dbReference type="PROSITE" id="PS51257">
    <property type="entry name" value="PROKAR_LIPOPROTEIN"/>
    <property type="match status" value="1"/>
</dbReference>
<accession>A0ABT7WFN7</accession>
<protein>
    <recommendedName>
        <fullName evidence="3">Lipocalin-like domain-containing protein</fullName>
    </recommendedName>
</protein>
<organism evidence="1 2">
    <name type="scientific">Robiginitalea aurantiaca</name>
    <dbReference type="NCBI Taxonomy" id="3056915"/>
    <lineage>
        <taxon>Bacteria</taxon>
        <taxon>Pseudomonadati</taxon>
        <taxon>Bacteroidota</taxon>
        <taxon>Flavobacteriia</taxon>
        <taxon>Flavobacteriales</taxon>
        <taxon>Flavobacteriaceae</taxon>
        <taxon>Robiginitalea</taxon>
    </lineage>
</organism>
<dbReference type="EMBL" id="JAUDUY010000004">
    <property type="protein sequence ID" value="MDM9631731.1"/>
    <property type="molecule type" value="Genomic_DNA"/>
</dbReference>
<sequence>MKHFSSFRIFNFVLFLALLGGIQSCSKDAEKDLMAENSQLSQTELSTILEADQWTGVLDEVLLDLYEKNTAAAAKFADDNCYEITYTETGFRVVFDNCILNTTDAVNGVLEVTYASNPEVTSFTVSYSDFFVGSVQLNGIRTITVSQEGDRSLLLSVSSEMTVVFEDGTTLTENGIKNLEFQFGESLGETSYSITGDWTVTNGNTIYSVSTTEPLNGTLLCEYLVSGLMDIDKNGLELRVDFGDGSCDNLVTIIYPSGATEEIEL</sequence>